<dbReference type="OrthoDB" id="9787486at2"/>
<dbReference type="PANTHER" id="PTHR43477">
    <property type="entry name" value="DIHYDROANTICAPSIN 7-DEHYDROGENASE"/>
    <property type="match status" value="1"/>
</dbReference>
<sequence length="200" mass="21115">MKILLVGGTGTIGKRIYWRLQDAHEIITAGSKSGDVQVDMTDPHSIEEMFTKTGKLDAMVVAAGGAPMAPVQELTQEHFYEGIRSKMMGQINLALIGQKHLNPGGSITLTSGILSEDPIALGAVLSTINSAVNGFVIGASGELLRQGIRINVVSPGIVEDSAEAIGSYFPGHNPVPMERVVNGYLKSILGICTGQVIKAY</sequence>
<dbReference type="RefSeq" id="WP_092103415.1">
    <property type="nucleotide sequence ID" value="NZ_FOOT01000005.1"/>
</dbReference>
<gene>
    <name evidence="3" type="ORF">SAMN05421739_105207</name>
</gene>
<dbReference type="Proteomes" id="UP000198724">
    <property type="component" value="Unassembled WGS sequence"/>
</dbReference>
<dbReference type="EMBL" id="FOOT01000005">
    <property type="protein sequence ID" value="SFH04966.1"/>
    <property type="molecule type" value="Genomic_DNA"/>
</dbReference>
<dbReference type="STRING" id="1436961.SAMN05421739_105207"/>
<accession>A0A1I2WX21</accession>
<dbReference type="NCBIfam" id="NF005754">
    <property type="entry name" value="PRK07578.1"/>
    <property type="match status" value="1"/>
</dbReference>
<dbReference type="GO" id="GO:0016491">
    <property type="term" value="F:oxidoreductase activity"/>
    <property type="evidence" value="ECO:0007669"/>
    <property type="project" value="UniProtKB-KW"/>
</dbReference>
<dbReference type="InterPro" id="IPR036291">
    <property type="entry name" value="NAD(P)-bd_dom_sf"/>
</dbReference>
<dbReference type="SUPFAM" id="SSF51735">
    <property type="entry name" value="NAD(P)-binding Rossmann-fold domains"/>
    <property type="match status" value="1"/>
</dbReference>
<comment type="similarity">
    <text evidence="1">Belongs to the short-chain dehydrogenases/reductases (SDR) family.</text>
</comment>
<evidence type="ECO:0000256" key="2">
    <source>
        <dbReference type="ARBA" id="ARBA00023002"/>
    </source>
</evidence>
<evidence type="ECO:0000256" key="1">
    <source>
        <dbReference type="ARBA" id="ARBA00006484"/>
    </source>
</evidence>
<reference evidence="4" key="1">
    <citation type="submission" date="2016-10" db="EMBL/GenBank/DDBJ databases">
        <authorList>
            <person name="Varghese N."/>
            <person name="Submissions S."/>
        </authorList>
    </citation>
    <scope>NUCLEOTIDE SEQUENCE [LARGE SCALE GENOMIC DNA]</scope>
    <source>
        <strain evidence="4">LP51</strain>
    </source>
</reference>
<dbReference type="CDD" id="cd11731">
    <property type="entry name" value="Lin1944_like_SDR_c"/>
    <property type="match status" value="1"/>
</dbReference>
<protein>
    <submittedName>
        <fullName evidence="3">NAD(P)-dependent dehydrogenase, short-chain alcohol dehydrogenase family</fullName>
    </submittedName>
</protein>
<name>A0A1I2WX21_9BACT</name>
<dbReference type="PRINTS" id="PR00081">
    <property type="entry name" value="GDHRDH"/>
</dbReference>
<dbReference type="InterPro" id="IPR051122">
    <property type="entry name" value="SDR_DHRS6-like"/>
</dbReference>
<dbReference type="InterPro" id="IPR002347">
    <property type="entry name" value="SDR_fam"/>
</dbReference>
<evidence type="ECO:0000313" key="3">
    <source>
        <dbReference type="EMBL" id="SFH04966.1"/>
    </source>
</evidence>
<proteinExistence type="inferred from homology"/>
<evidence type="ECO:0000313" key="4">
    <source>
        <dbReference type="Proteomes" id="UP000198724"/>
    </source>
</evidence>
<dbReference type="Gene3D" id="3.40.50.720">
    <property type="entry name" value="NAD(P)-binding Rossmann-like Domain"/>
    <property type="match status" value="1"/>
</dbReference>
<keyword evidence="2" id="KW-0560">Oxidoreductase</keyword>
<keyword evidence="4" id="KW-1185">Reference proteome</keyword>
<organism evidence="3 4">
    <name type="scientific">Pontibacter chinhatensis</name>
    <dbReference type="NCBI Taxonomy" id="1436961"/>
    <lineage>
        <taxon>Bacteria</taxon>
        <taxon>Pseudomonadati</taxon>
        <taxon>Bacteroidota</taxon>
        <taxon>Cytophagia</taxon>
        <taxon>Cytophagales</taxon>
        <taxon>Hymenobacteraceae</taxon>
        <taxon>Pontibacter</taxon>
    </lineage>
</organism>
<dbReference type="PANTHER" id="PTHR43477:SF1">
    <property type="entry name" value="DIHYDROANTICAPSIN 7-DEHYDROGENASE"/>
    <property type="match status" value="1"/>
</dbReference>
<dbReference type="AlphaFoldDB" id="A0A1I2WX21"/>
<dbReference type="Pfam" id="PF13561">
    <property type="entry name" value="adh_short_C2"/>
    <property type="match status" value="1"/>
</dbReference>